<feature type="domain" description="Reverse transcriptase" evidence="1">
    <location>
        <begin position="54"/>
        <end position="186"/>
    </location>
</feature>
<organism evidence="2 3">
    <name type="scientific">Parnassius apollo</name>
    <name type="common">Apollo butterfly</name>
    <name type="synonym">Papilio apollo</name>
    <dbReference type="NCBI Taxonomy" id="110799"/>
    <lineage>
        <taxon>Eukaryota</taxon>
        <taxon>Metazoa</taxon>
        <taxon>Ecdysozoa</taxon>
        <taxon>Arthropoda</taxon>
        <taxon>Hexapoda</taxon>
        <taxon>Insecta</taxon>
        <taxon>Pterygota</taxon>
        <taxon>Neoptera</taxon>
        <taxon>Endopterygota</taxon>
        <taxon>Lepidoptera</taxon>
        <taxon>Glossata</taxon>
        <taxon>Ditrysia</taxon>
        <taxon>Papilionoidea</taxon>
        <taxon>Papilionidae</taxon>
        <taxon>Parnassiinae</taxon>
        <taxon>Parnassini</taxon>
        <taxon>Parnassius</taxon>
        <taxon>Parnassius</taxon>
    </lineage>
</organism>
<keyword evidence="3" id="KW-1185">Reference proteome</keyword>
<gene>
    <name evidence="2" type="ORF">PAPOLLO_LOCUS9587</name>
</gene>
<dbReference type="AlphaFoldDB" id="A0A8S3WS99"/>
<reference evidence="2" key="1">
    <citation type="submission" date="2021-04" db="EMBL/GenBank/DDBJ databases">
        <authorList>
            <person name="Tunstrom K."/>
        </authorList>
    </citation>
    <scope>NUCLEOTIDE SEQUENCE</scope>
</reference>
<dbReference type="Proteomes" id="UP000691718">
    <property type="component" value="Unassembled WGS sequence"/>
</dbReference>
<dbReference type="Pfam" id="PF00078">
    <property type="entry name" value="RVT_1"/>
    <property type="match status" value="1"/>
</dbReference>
<accession>A0A8S3WS99</accession>
<dbReference type="EMBL" id="CAJQZP010000693">
    <property type="protein sequence ID" value="CAG4978224.1"/>
    <property type="molecule type" value="Genomic_DNA"/>
</dbReference>
<dbReference type="InterPro" id="IPR000477">
    <property type="entry name" value="RT_dom"/>
</dbReference>
<protein>
    <submittedName>
        <fullName evidence="2">(apollo) hypothetical protein</fullName>
    </submittedName>
</protein>
<evidence type="ECO:0000313" key="3">
    <source>
        <dbReference type="Proteomes" id="UP000691718"/>
    </source>
</evidence>
<sequence>MNHMKPAVETKSLECYLPHHGVLKFDSNTTKLRAVFNASEKTSTGFSLNDLMECGPKLQRDILELLLSWRAYKYVYTADCEKMYRMIKVQEDDQQLQKIIWRNEQGTMQEFQLCTVTYGMKAAPYLALRTMQQLASDDADVYPIAAEILKKRFYVDDLIYGSNKIEEAKQAQRQLIDILRGGGFNLRKWSSNEPRLLEDYLTTKLMSLLSTSTTAHHHQLRH</sequence>
<name>A0A8S3WS99_PARAO</name>
<evidence type="ECO:0000259" key="1">
    <source>
        <dbReference type="Pfam" id="PF00078"/>
    </source>
</evidence>
<dbReference type="OrthoDB" id="8065733at2759"/>
<dbReference type="PANTHER" id="PTHR47331">
    <property type="entry name" value="PHD-TYPE DOMAIN-CONTAINING PROTEIN"/>
    <property type="match status" value="1"/>
</dbReference>
<comment type="caution">
    <text evidence="2">The sequence shown here is derived from an EMBL/GenBank/DDBJ whole genome shotgun (WGS) entry which is preliminary data.</text>
</comment>
<proteinExistence type="predicted"/>
<evidence type="ECO:0000313" key="2">
    <source>
        <dbReference type="EMBL" id="CAG4978224.1"/>
    </source>
</evidence>